<feature type="domain" description="Glyoxalase/fosfomycin resistance/dioxygenase" evidence="1">
    <location>
        <begin position="7"/>
        <end position="126"/>
    </location>
</feature>
<dbReference type="Proteomes" id="UP000515708">
    <property type="component" value="Chromosome"/>
</dbReference>
<organism evidence="2 3">
    <name type="scientific">Microbacterium esteraromaticum</name>
    <dbReference type="NCBI Taxonomy" id="57043"/>
    <lineage>
        <taxon>Bacteria</taxon>
        <taxon>Bacillati</taxon>
        <taxon>Actinomycetota</taxon>
        <taxon>Actinomycetes</taxon>
        <taxon>Micrococcales</taxon>
        <taxon>Microbacteriaceae</taxon>
        <taxon>Microbacterium</taxon>
    </lineage>
</organism>
<evidence type="ECO:0000313" key="2">
    <source>
        <dbReference type="EMBL" id="QMU96129.1"/>
    </source>
</evidence>
<dbReference type="PANTHER" id="PTHR33990:SF1">
    <property type="entry name" value="PROTEIN YJDN"/>
    <property type="match status" value="1"/>
</dbReference>
<evidence type="ECO:0000313" key="3">
    <source>
        <dbReference type="Proteomes" id="UP000515708"/>
    </source>
</evidence>
<reference evidence="2 3" key="1">
    <citation type="journal article" date="2020" name="Front. Microbiol.">
        <title>Design of Bacterial Strain-Specific qPCR Assays Using NGS Data and Publicly Available Resources and Its Application to Track Biocontrol Strains.</title>
        <authorList>
            <person name="Hernandez I."/>
            <person name="Sant C."/>
            <person name="Martinez R."/>
            <person name="Fernandez C."/>
        </authorList>
    </citation>
    <scope>NUCLEOTIDE SEQUENCE [LARGE SCALE GENOMIC DNA]</scope>
    <source>
        <strain evidence="2 3">B24</strain>
    </source>
</reference>
<dbReference type="RefSeq" id="WP_182254183.1">
    <property type="nucleotide sequence ID" value="NZ_CP043732.1"/>
</dbReference>
<dbReference type="InterPro" id="IPR004360">
    <property type="entry name" value="Glyas_Fos-R_dOase_dom"/>
</dbReference>
<dbReference type="InterPro" id="IPR029068">
    <property type="entry name" value="Glyas_Bleomycin-R_OHBP_Dase"/>
</dbReference>
<evidence type="ECO:0000259" key="1">
    <source>
        <dbReference type="Pfam" id="PF00903"/>
    </source>
</evidence>
<name>A0A7D8AHX6_9MICO</name>
<dbReference type="PANTHER" id="PTHR33990">
    <property type="entry name" value="PROTEIN YJDN-RELATED"/>
    <property type="match status" value="1"/>
</dbReference>
<dbReference type="Gene3D" id="3.10.180.10">
    <property type="entry name" value="2,3-Dihydroxybiphenyl 1,2-Dioxygenase, domain 1"/>
    <property type="match status" value="1"/>
</dbReference>
<proteinExistence type="predicted"/>
<accession>A0A7D8AHX6</accession>
<dbReference type="SUPFAM" id="SSF54593">
    <property type="entry name" value="Glyoxalase/Bleomycin resistance protein/Dihydroxybiphenyl dioxygenase"/>
    <property type="match status" value="1"/>
</dbReference>
<sequence>MSGLIPYLLFPGTAAEALSFYAATFGGQPRLFTYEQAGRTDGPGEAIAHGMLVDGPVELAGADAAAGESTVEMSGMFFSLLGTTDPATLAAWFEALAEGGHVIDPLQKRPWGDHDGTLVDRFGVPWLIGHEG</sequence>
<dbReference type="AlphaFoldDB" id="A0A7D8AHX6"/>
<protein>
    <submittedName>
        <fullName evidence="2">VOC family protein</fullName>
    </submittedName>
</protein>
<dbReference type="Pfam" id="PF00903">
    <property type="entry name" value="Glyoxalase"/>
    <property type="match status" value="1"/>
</dbReference>
<dbReference type="EMBL" id="CP043732">
    <property type="protein sequence ID" value="QMU96129.1"/>
    <property type="molecule type" value="Genomic_DNA"/>
</dbReference>
<gene>
    <name evidence="2" type="ORF">FVO59_02135</name>
</gene>